<evidence type="ECO:0000313" key="8">
    <source>
        <dbReference type="Proteomes" id="UP000515312"/>
    </source>
</evidence>
<dbReference type="GO" id="GO:0016491">
    <property type="term" value="F:oxidoreductase activity"/>
    <property type="evidence" value="ECO:0007669"/>
    <property type="project" value="UniProtKB-KW"/>
</dbReference>
<evidence type="ECO:0000256" key="1">
    <source>
        <dbReference type="ARBA" id="ARBA00001931"/>
    </source>
</evidence>
<dbReference type="AlphaFoldDB" id="A0A7G8BPF0"/>
<dbReference type="InterPro" id="IPR011047">
    <property type="entry name" value="Quinoprotein_ADH-like_sf"/>
</dbReference>
<evidence type="ECO:0000256" key="3">
    <source>
        <dbReference type="ARBA" id="ARBA00023002"/>
    </source>
</evidence>
<organism evidence="7 8">
    <name type="scientific">Alloacidobacterium dinghuense</name>
    <dbReference type="NCBI Taxonomy" id="2763107"/>
    <lineage>
        <taxon>Bacteria</taxon>
        <taxon>Pseudomonadati</taxon>
        <taxon>Acidobacteriota</taxon>
        <taxon>Terriglobia</taxon>
        <taxon>Terriglobales</taxon>
        <taxon>Acidobacteriaceae</taxon>
        <taxon>Alloacidobacterium</taxon>
    </lineage>
</organism>
<protein>
    <submittedName>
        <fullName evidence="7">Acido-empty-quinoprotein group A</fullName>
    </submittedName>
</protein>
<dbReference type="NCBIfam" id="TIGR04528">
    <property type="entry name" value="acido_non_PQQ"/>
    <property type="match status" value="1"/>
</dbReference>
<evidence type="ECO:0000259" key="5">
    <source>
        <dbReference type="Pfam" id="PF01011"/>
    </source>
</evidence>
<dbReference type="Pfam" id="PF01011">
    <property type="entry name" value="PQQ"/>
    <property type="match status" value="1"/>
</dbReference>
<reference evidence="7 8" key="1">
    <citation type="submission" date="2020-08" db="EMBL/GenBank/DDBJ databases">
        <title>Edaphobacter telluris sp. nov. and Acidobacterium dinghuensis sp. nov., two acidobacteria isolated from forest soil.</title>
        <authorList>
            <person name="Fu J."/>
            <person name="Qiu L."/>
        </authorList>
    </citation>
    <scope>NUCLEOTIDE SEQUENCE [LARGE SCALE GENOMIC DNA]</scope>
    <source>
        <strain evidence="7">4Y35</strain>
    </source>
</reference>
<feature type="domain" description="Pyrrolo-quinoline quinone repeat" evidence="6">
    <location>
        <begin position="438"/>
        <end position="509"/>
    </location>
</feature>
<dbReference type="Gene3D" id="2.140.10.10">
    <property type="entry name" value="Quinoprotein alcohol dehydrogenase-like superfamily"/>
    <property type="match status" value="1"/>
</dbReference>
<sequence>MKLASGACAAIATAALAGASPAVPHVSLDPNAIGKAPITSWTTFNGDYSGQRYSTLTQIAPANVNQLAQQWVFKITGVGAQRGAPVPVIKCTPLLVDGVIYITIPDHVWALDVRTGSPLWRYDWVDHGGHLVGQRGVGIWRSTVFFLTPDNWLIALNANTGRELWRRNYADARKQYFSTSAPLIVKNHVIVGVGGDAMDMPGFLDSFDPETGDLQWTWWSTPRNGDPALKTWPNEATSDHGGGMTWMPGTYDPELNLLYWPTGNTNPVFAGQGRPGANLWTEAIVALDLDTGKLKWYFQVSPHDTHDFDNTTAPILFDQVVDGKPRKLVAQAARNGFFITLDRVTGKYLVVKPYVPLDYYSGLSQEGEPIPFPDKDPTVGGSINIVNASNWPAPAYNPQTGLVYVNSVEGKAIYYLTDDSKEPSGYGGTGMSIGYSQRVLQAIDPLTGNAVWKHAYPNLNNAPTTVGPSILTTASNLLVTGDDQKNVIIYSADKGDVLWHHEVGANESGGVITYILDGKQYVLFGAGDSLYAWSLPQ</sequence>
<dbReference type="InterPro" id="IPR018391">
    <property type="entry name" value="PQQ_b-propeller_rpt"/>
</dbReference>
<keyword evidence="8" id="KW-1185">Reference proteome</keyword>
<comment type="similarity">
    <text evidence="2">Belongs to the bacterial PQQ dehydrogenase family.</text>
</comment>
<evidence type="ECO:0000259" key="6">
    <source>
        <dbReference type="Pfam" id="PF13360"/>
    </source>
</evidence>
<keyword evidence="4" id="KW-0732">Signal</keyword>
<dbReference type="Proteomes" id="UP000515312">
    <property type="component" value="Chromosome"/>
</dbReference>
<name>A0A7G8BPF0_9BACT</name>
<dbReference type="KEGG" id="adin:H7849_11310"/>
<comment type="cofactor">
    <cofactor evidence="1">
        <name>pyrroloquinoline quinone</name>
        <dbReference type="ChEBI" id="CHEBI:58442"/>
    </cofactor>
</comment>
<evidence type="ECO:0000313" key="7">
    <source>
        <dbReference type="EMBL" id="QNI34420.1"/>
    </source>
</evidence>
<dbReference type="InterPro" id="IPR002372">
    <property type="entry name" value="PQQ_rpt_dom"/>
</dbReference>
<feature type="domain" description="Pyrrolo-quinoline quinone repeat" evidence="5">
    <location>
        <begin position="41"/>
        <end position="349"/>
    </location>
</feature>
<gene>
    <name evidence="7" type="ORF">H7849_11310</name>
</gene>
<keyword evidence="3" id="KW-0560">Oxidoreductase</keyword>
<dbReference type="PANTHER" id="PTHR32303">
    <property type="entry name" value="QUINOPROTEIN ALCOHOL DEHYDROGENASE (CYTOCHROME C)"/>
    <property type="match status" value="1"/>
</dbReference>
<proteinExistence type="inferred from homology"/>
<dbReference type="InterPro" id="IPR030939">
    <property type="entry name" value="Acido_non_PQQ"/>
</dbReference>
<accession>A0A7G8BPF0</accession>
<feature type="chain" id="PRO_5028917359" evidence="4">
    <location>
        <begin position="20"/>
        <end position="537"/>
    </location>
</feature>
<dbReference type="EMBL" id="CP060394">
    <property type="protein sequence ID" value="QNI34420.1"/>
    <property type="molecule type" value="Genomic_DNA"/>
</dbReference>
<dbReference type="SMART" id="SM00564">
    <property type="entry name" value="PQQ"/>
    <property type="match status" value="6"/>
</dbReference>
<dbReference type="RefSeq" id="WP_186746577.1">
    <property type="nucleotide sequence ID" value="NZ_CP060394.1"/>
</dbReference>
<feature type="signal peptide" evidence="4">
    <location>
        <begin position="1"/>
        <end position="19"/>
    </location>
</feature>
<dbReference type="Pfam" id="PF13360">
    <property type="entry name" value="PQQ_2"/>
    <property type="match status" value="1"/>
</dbReference>
<evidence type="ECO:0000256" key="2">
    <source>
        <dbReference type="ARBA" id="ARBA00008156"/>
    </source>
</evidence>
<evidence type="ECO:0000256" key="4">
    <source>
        <dbReference type="SAM" id="SignalP"/>
    </source>
</evidence>
<dbReference type="SUPFAM" id="SSF50998">
    <property type="entry name" value="Quinoprotein alcohol dehydrogenase-like"/>
    <property type="match status" value="1"/>
</dbReference>